<dbReference type="PROSITE" id="PS00615">
    <property type="entry name" value="C_TYPE_LECTIN_1"/>
    <property type="match status" value="1"/>
</dbReference>
<dbReference type="InterPro" id="IPR018378">
    <property type="entry name" value="C-type_lectin_CS"/>
</dbReference>
<proteinExistence type="predicted"/>
<dbReference type="EMBL" id="JAATIS010000220">
    <property type="protein sequence ID" value="KAG2469364.1"/>
    <property type="molecule type" value="Genomic_DNA"/>
</dbReference>
<dbReference type="InterPro" id="IPR016187">
    <property type="entry name" value="CTDL_fold"/>
</dbReference>
<dbReference type="InterPro" id="IPR016186">
    <property type="entry name" value="C-type_lectin-like/link_sf"/>
</dbReference>
<feature type="domain" description="C-type lectin" evidence="2">
    <location>
        <begin position="1"/>
        <end position="110"/>
    </location>
</feature>
<keyword evidence="1" id="KW-1015">Disulfide bond</keyword>
<sequence>MNWTNAQNYCRSNFNDLVTIANNEELKEILDMLTGTNVSNEEIWIGLKDIALTSGTWSNGETFTYRNWKKGEPDNSNIACGTMYYHRKEVNHNGTWNDCGCQYTKPFVCYAGFRLFVLLVHGSQEFNYHYVKEPMNWTNAQAYCKSNFTDLVTITDEKELQEILNNLTKENVSDAVIWIGLKDINMTNGTWSNGETFTYRNWNKGEPNNKQIACGCMYYHRNEVNHNGTWNDCGCNNTRTAICYAVKRKFHAVNNAMIWVSAFQYCNSYYNGLATIRSGRDEWHLLKHLNETNIQEKVWIGMRSSMIFGHWFWMNDDPITYQNWINDTSEGIRDTCFCTSLDPNQKKWVRQACAERASFVCYTGE</sequence>
<accession>A0A8X8BWL8</accession>
<evidence type="ECO:0000313" key="3">
    <source>
        <dbReference type="EMBL" id="KAG2469364.1"/>
    </source>
</evidence>
<dbReference type="PROSITE" id="PS50041">
    <property type="entry name" value="C_TYPE_LECTIN_2"/>
    <property type="match status" value="3"/>
</dbReference>
<dbReference type="Gene3D" id="3.10.100.10">
    <property type="entry name" value="Mannose-Binding Protein A, subunit A"/>
    <property type="match status" value="3"/>
</dbReference>
<gene>
    <name evidence="3" type="primary">Mrc1_5</name>
    <name evidence="3" type="ORF">GTO96_0004439</name>
</gene>
<evidence type="ECO:0000256" key="1">
    <source>
        <dbReference type="ARBA" id="ARBA00023157"/>
    </source>
</evidence>
<feature type="domain" description="C-type lectin" evidence="2">
    <location>
        <begin position="123"/>
        <end position="244"/>
    </location>
</feature>
<dbReference type="InterPro" id="IPR001304">
    <property type="entry name" value="C-type_lectin-like"/>
</dbReference>
<comment type="caution">
    <text evidence="3">The sequence shown here is derived from an EMBL/GenBank/DDBJ whole genome shotgun (WGS) entry which is preliminary data.</text>
</comment>
<dbReference type="Proteomes" id="UP000886611">
    <property type="component" value="Unassembled WGS sequence"/>
</dbReference>
<reference evidence="3 4" key="1">
    <citation type="journal article" date="2021" name="Cell">
        <title>Tracing the genetic footprints of vertebrate landing in non-teleost ray-finned fishes.</title>
        <authorList>
            <person name="Bi X."/>
            <person name="Wang K."/>
            <person name="Yang L."/>
            <person name="Pan H."/>
            <person name="Jiang H."/>
            <person name="Wei Q."/>
            <person name="Fang M."/>
            <person name="Yu H."/>
            <person name="Zhu C."/>
            <person name="Cai Y."/>
            <person name="He Y."/>
            <person name="Gan X."/>
            <person name="Zeng H."/>
            <person name="Yu D."/>
            <person name="Zhu Y."/>
            <person name="Jiang H."/>
            <person name="Qiu Q."/>
            <person name="Yang H."/>
            <person name="Zhang Y.E."/>
            <person name="Wang W."/>
            <person name="Zhu M."/>
            <person name="He S."/>
            <person name="Zhang G."/>
        </authorList>
    </citation>
    <scope>NUCLEOTIDE SEQUENCE [LARGE SCALE GENOMIC DNA]</scope>
    <source>
        <strain evidence="3">Bchr_013</strain>
    </source>
</reference>
<dbReference type="PANTHER" id="PTHR45784:SF3">
    <property type="entry name" value="C-TYPE LECTIN DOMAIN FAMILY 4 MEMBER K-LIKE-RELATED"/>
    <property type="match status" value="1"/>
</dbReference>
<dbReference type="AlphaFoldDB" id="A0A8X8BWL8"/>
<evidence type="ECO:0000313" key="4">
    <source>
        <dbReference type="Proteomes" id="UP000886611"/>
    </source>
</evidence>
<dbReference type="PANTHER" id="PTHR45784">
    <property type="entry name" value="C-TYPE LECTIN DOMAIN FAMILY 20 MEMBER A-RELATED"/>
    <property type="match status" value="1"/>
</dbReference>
<organism evidence="3 4">
    <name type="scientific">Polypterus senegalus</name>
    <name type="common">Senegal bichir</name>
    <dbReference type="NCBI Taxonomy" id="55291"/>
    <lineage>
        <taxon>Eukaryota</taxon>
        <taxon>Metazoa</taxon>
        <taxon>Chordata</taxon>
        <taxon>Craniata</taxon>
        <taxon>Vertebrata</taxon>
        <taxon>Euteleostomi</taxon>
        <taxon>Actinopterygii</taxon>
        <taxon>Polypteriformes</taxon>
        <taxon>Polypteridae</taxon>
        <taxon>Polypterus</taxon>
    </lineage>
</organism>
<feature type="domain" description="C-type lectin" evidence="2">
    <location>
        <begin position="239"/>
        <end position="362"/>
    </location>
</feature>
<feature type="non-terminal residue" evidence="3">
    <location>
        <position position="1"/>
    </location>
</feature>
<protein>
    <submittedName>
        <fullName evidence="3">MRC1 protein</fullName>
    </submittedName>
</protein>
<dbReference type="Pfam" id="PF00059">
    <property type="entry name" value="Lectin_C"/>
    <property type="match status" value="3"/>
</dbReference>
<feature type="non-terminal residue" evidence="3">
    <location>
        <position position="365"/>
    </location>
</feature>
<dbReference type="SMART" id="SM00034">
    <property type="entry name" value="CLECT"/>
    <property type="match status" value="3"/>
</dbReference>
<name>A0A8X8BWL8_POLSE</name>
<keyword evidence="4" id="KW-1185">Reference proteome</keyword>
<evidence type="ECO:0000259" key="2">
    <source>
        <dbReference type="PROSITE" id="PS50041"/>
    </source>
</evidence>
<dbReference type="SUPFAM" id="SSF56436">
    <property type="entry name" value="C-type lectin-like"/>
    <property type="match status" value="3"/>
</dbReference>